<evidence type="ECO:0000313" key="3">
    <source>
        <dbReference type="Proteomes" id="UP001501752"/>
    </source>
</evidence>
<evidence type="ECO:0000256" key="1">
    <source>
        <dbReference type="SAM" id="MobiDB-lite"/>
    </source>
</evidence>
<protein>
    <submittedName>
        <fullName evidence="2">Uncharacterized protein</fullName>
    </submittedName>
</protein>
<feature type="compositionally biased region" description="Gly residues" evidence="1">
    <location>
        <begin position="21"/>
        <end position="33"/>
    </location>
</feature>
<name>A0ABP9DHF7_9ACTN</name>
<keyword evidence="3" id="KW-1185">Reference proteome</keyword>
<feature type="compositionally biased region" description="Low complexity" evidence="1">
    <location>
        <begin position="34"/>
        <end position="44"/>
    </location>
</feature>
<feature type="region of interest" description="Disordered" evidence="1">
    <location>
        <begin position="69"/>
        <end position="95"/>
    </location>
</feature>
<dbReference type="EMBL" id="BAABIS010000001">
    <property type="protein sequence ID" value="GAA4840282.1"/>
    <property type="molecule type" value="Genomic_DNA"/>
</dbReference>
<accession>A0ABP9DHF7</accession>
<comment type="caution">
    <text evidence="2">The sequence shown here is derived from an EMBL/GenBank/DDBJ whole genome shotgun (WGS) entry which is preliminary data.</text>
</comment>
<reference evidence="3" key="1">
    <citation type="journal article" date="2019" name="Int. J. Syst. Evol. Microbiol.">
        <title>The Global Catalogue of Microorganisms (GCM) 10K type strain sequencing project: providing services to taxonomists for standard genome sequencing and annotation.</title>
        <authorList>
            <consortium name="The Broad Institute Genomics Platform"/>
            <consortium name="The Broad Institute Genome Sequencing Center for Infectious Disease"/>
            <person name="Wu L."/>
            <person name="Ma J."/>
        </authorList>
    </citation>
    <scope>NUCLEOTIDE SEQUENCE [LARGE SCALE GENOMIC DNA]</scope>
    <source>
        <strain evidence="3">JCM 13006</strain>
    </source>
</reference>
<feature type="compositionally biased region" description="Acidic residues" evidence="1">
    <location>
        <begin position="7"/>
        <end position="17"/>
    </location>
</feature>
<feature type="region of interest" description="Disordered" evidence="1">
    <location>
        <begin position="1"/>
        <end position="55"/>
    </location>
</feature>
<sequence>MVGVEGAVDEALLDEPVDPVGEGGGADHGGAAEGAGAEDVGRAGSQEGGEDVELPGFDALSTEGVLHAPFEETGRPGEPADDGHGGDVEVGSDGVPLLDDRVDSVALQVKVAHDLQSNISTSKYLTLATGSAYSFDIEMFDPRFTWGLL</sequence>
<proteinExistence type="predicted"/>
<evidence type="ECO:0000313" key="2">
    <source>
        <dbReference type="EMBL" id="GAA4840282.1"/>
    </source>
</evidence>
<dbReference type="Proteomes" id="UP001501752">
    <property type="component" value="Unassembled WGS sequence"/>
</dbReference>
<organism evidence="2 3">
    <name type="scientific">Kitasatospora terrestris</name>
    <dbReference type="NCBI Taxonomy" id="258051"/>
    <lineage>
        <taxon>Bacteria</taxon>
        <taxon>Bacillati</taxon>
        <taxon>Actinomycetota</taxon>
        <taxon>Actinomycetes</taxon>
        <taxon>Kitasatosporales</taxon>
        <taxon>Streptomycetaceae</taxon>
        <taxon>Kitasatospora</taxon>
    </lineage>
</organism>
<gene>
    <name evidence="2" type="ORF">GCM10023235_14720</name>
</gene>